<evidence type="ECO:0000313" key="12">
    <source>
        <dbReference type="EMBL" id="SMC96870.1"/>
    </source>
</evidence>
<evidence type="ECO:0000256" key="1">
    <source>
        <dbReference type="ARBA" id="ARBA00022475"/>
    </source>
</evidence>
<dbReference type="Gene3D" id="3.90.550.10">
    <property type="entry name" value="Spore Coat Polysaccharide Biosynthesis Protein SpsA, Chain A"/>
    <property type="match status" value="1"/>
</dbReference>
<feature type="domain" description="Glycosyltransferase 2-like" evidence="10">
    <location>
        <begin position="298"/>
        <end position="458"/>
    </location>
</feature>
<gene>
    <name evidence="12" type="ORF">SAMN06297251_11545</name>
</gene>
<feature type="transmembrane region" description="Helical" evidence="9">
    <location>
        <begin position="221"/>
        <end position="239"/>
    </location>
</feature>
<dbReference type="PANTHER" id="PTHR48090">
    <property type="entry name" value="UNDECAPRENYL-PHOSPHATE 4-DEOXY-4-FORMAMIDO-L-ARABINOSE TRANSFERASE-RELATED"/>
    <property type="match status" value="1"/>
</dbReference>
<organism evidence="12 13">
    <name type="scientific">Fulvimarina manganoxydans</name>
    <dbReference type="NCBI Taxonomy" id="937218"/>
    <lineage>
        <taxon>Bacteria</taxon>
        <taxon>Pseudomonadati</taxon>
        <taxon>Pseudomonadota</taxon>
        <taxon>Alphaproteobacteria</taxon>
        <taxon>Hyphomicrobiales</taxon>
        <taxon>Aurantimonadaceae</taxon>
        <taxon>Fulvimarina</taxon>
    </lineage>
</organism>
<dbReference type="InterPro" id="IPR029044">
    <property type="entry name" value="Nucleotide-diphossugar_trans"/>
</dbReference>
<evidence type="ECO:0000313" key="13">
    <source>
        <dbReference type="Proteomes" id="UP000192656"/>
    </source>
</evidence>
<dbReference type="PANTHER" id="PTHR48090:SF3">
    <property type="entry name" value="UNDECAPRENYL-PHOSPHATE 4-DEOXY-4-FORMAMIDO-L-ARABINOSE TRANSFERASE"/>
    <property type="match status" value="1"/>
</dbReference>
<feature type="transmembrane region" description="Helical" evidence="9">
    <location>
        <begin position="113"/>
        <end position="132"/>
    </location>
</feature>
<dbReference type="InterPro" id="IPR050256">
    <property type="entry name" value="Glycosyltransferase_2"/>
</dbReference>
<dbReference type="SUPFAM" id="SSF53448">
    <property type="entry name" value="Nucleotide-diphospho-sugar transferases"/>
    <property type="match status" value="1"/>
</dbReference>
<keyword evidence="1" id="KW-1003">Cell membrane</keyword>
<evidence type="ECO:0000256" key="2">
    <source>
        <dbReference type="ARBA" id="ARBA00022676"/>
    </source>
</evidence>
<protein>
    <submittedName>
        <fullName evidence="12">Glycosyltransferase involved in cell wall bisynthesis</fullName>
    </submittedName>
</protein>
<keyword evidence="5" id="KW-0448">Lipopolysaccharide biosynthesis</keyword>
<dbReference type="GO" id="GO:0099621">
    <property type="term" value="F:undecaprenyl-phosphate 4-deoxy-4-formamido-L-arabinose transferase activity"/>
    <property type="evidence" value="ECO:0007669"/>
    <property type="project" value="TreeGrafter"/>
</dbReference>
<name>A0A1W2DH60_9HYPH</name>
<feature type="transmembrane region" description="Helical" evidence="9">
    <location>
        <begin position="26"/>
        <end position="46"/>
    </location>
</feature>
<dbReference type="InterPro" id="IPR000326">
    <property type="entry name" value="PAP2/HPO"/>
</dbReference>
<keyword evidence="13" id="KW-1185">Reference proteome</keyword>
<sequence length="555" mass="59650">MREALADPLVEQASGERVRIVRASPFTPALLCLFAFVCLSLLFLAFPSLDLAISRLFFKPGQGFSVADVAKLQLAREVGTTITAMAVGFALLALGLGALAGRRLPLIPRPRDALFVIGVYAFGPALIVNAFFKDVFGRARPREVIEFGGWLDFSPVWTVHGGCFGNCSFVSGEASSAIALVAIVWLFPKALRLSVAVAVMTMAVVLSLNRIAMGGHFLSDVLLSWCITLGVIFALRPFFTGRRGAALDAFVFRWAGNAQTKPAQDMAVQDIGFSAAAAGPAEQRAGAAPANRHFDLVSVVVPARNEADNLAILVEEIGAALTGRPHETIVVDDGSSDHTGEVLAKLAAKGLPVRHMRHDCSCGQSRAVRTGVFAARGDVVATIDGDGQNDPAFIPVLVEALESAGAEAGLAAGQRVGRTDTKLKQLSSRFANGLRRAMLADDTRDTGCGLKVVPTELFRRLPFFDGWHRYLPALVLREGYGVVHRDVRDRSRRFGTSNYGIFDRAARGALDLFGVWWLIRRGRKVPDVSENPLPQREPVTELPEALAQAKGRVSA</sequence>
<accession>A0A1W2DH60</accession>
<keyword evidence="4 9" id="KW-0812">Transmembrane</keyword>
<dbReference type="CDD" id="cd03396">
    <property type="entry name" value="PAP2_like_6"/>
    <property type="match status" value="1"/>
</dbReference>
<dbReference type="FunFam" id="3.90.550.10:FF:000170">
    <property type="entry name" value="Dolichol-phosphate mannosyltransferase"/>
    <property type="match status" value="1"/>
</dbReference>
<evidence type="ECO:0000256" key="6">
    <source>
        <dbReference type="ARBA" id="ARBA00022989"/>
    </source>
</evidence>
<dbReference type="Gene3D" id="1.20.144.10">
    <property type="entry name" value="Phosphatidic acid phosphatase type 2/haloperoxidase"/>
    <property type="match status" value="1"/>
</dbReference>
<keyword evidence="2" id="KW-0328">Glycosyltransferase</keyword>
<proteinExistence type="predicted"/>
<evidence type="ECO:0000256" key="7">
    <source>
        <dbReference type="ARBA" id="ARBA00023136"/>
    </source>
</evidence>
<feature type="transmembrane region" description="Helical" evidence="9">
    <location>
        <begin position="190"/>
        <end position="209"/>
    </location>
</feature>
<dbReference type="InterPro" id="IPR001173">
    <property type="entry name" value="Glyco_trans_2-like"/>
</dbReference>
<dbReference type="CDD" id="cd04179">
    <property type="entry name" value="DPM_DPG-synthase_like"/>
    <property type="match status" value="1"/>
</dbReference>
<dbReference type="Pfam" id="PF01569">
    <property type="entry name" value="PAP2"/>
    <property type="match status" value="1"/>
</dbReference>
<evidence type="ECO:0000256" key="4">
    <source>
        <dbReference type="ARBA" id="ARBA00022692"/>
    </source>
</evidence>
<dbReference type="AlphaFoldDB" id="A0A1W2DH60"/>
<evidence type="ECO:0000256" key="9">
    <source>
        <dbReference type="SAM" id="Phobius"/>
    </source>
</evidence>
<feature type="domain" description="Phosphatidic acid phosphatase type 2/haloperoxidase" evidence="11">
    <location>
        <begin position="120"/>
        <end position="239"/>
    </location>
</feature>
<dbReference type="Proteomes" id="UP000192656">
    <property type="component" value="Unassembled WGS sequence"/>
</dbReference>
<evidence type="ECO:0000256" key="5">
    <source>
        <dbReference type="ARBA" id="ARBA00022985"/>
    </source>
</evidence>
<evidence type="ECO:0000256" key="8">
    <source>
        <dbReference type="SAM" id="MobiDB-lite"/>
    </source>
</evidence>
<dbReference type="EMBL" id="FWXR01000015">
    <property type="protein sequence ID" value="SMC96870.1"/>
    <property type="molecule type" value="Genomic_DNA"/>
</dbReference>
<dbReference type="STRING" id="937218.SAMN06297251_11545"/>
<keyword evidence="3 12" id="KW-0808">Transferase</keyword>
<evidence type="ECO:0000259" key="10">
    <source>
        <dbReference type="Pfam" id="PF00535"/>
    </source>
</evidence>
<feature type="transmembrane region" description="Helical" evidence="9">
    <location>
        <begin position="82"/>
        <end position="101"/>
    </location>
</feature>
<dbReference type="InterPro" id="IPR036938">
    <property type="entry name" value="PAP2/HPO_sf"/>
</dbReference>
<dbReference type="GO" id="GO:0009103">
    <property type="term" value="P:lipopolysaccharide biosynthetic process"/>
    <property type="evidence" value="ECO:0007669"/>
    <property type="project" value="UniProtKB-KW"/>
</dbReference>
<keyword evidence="7 9" id="KW-0472">Membrane</keyword>
<dbReference type="GO" id="GO:0005886">
    <property type="term" value="C:plasma membrane"/>
    <property type="evidence" value="ECO:0007669"/>
    <property type="project" value="TreeGrafter"/>
</dbReference>
<evidence type="ECO:0000256" key="3">
    <source>
        <dbReference type="ARBA" id="ARBA00022679"/>
    </source>
</evidence>
<reference evidence="12 13" key="1">
    <citation type="submission" date="2017-04" db="EMBL/GenBank/DDBJ databases">
        <authorList>
            <person name="Afonso C.L."/>
            <person name="Miller P.J."/>
            <person name="Scott M.A."/>
            <person name="Spackman E."/>
            <person name="Goraichik I."/>
            <person name="Dimitrov K.M."/>
            <person name="Suarez D.L."/>
            <person name="Swayne D.E."/>
        </authorList>
    </citation>
    <scope>NUCLEOTIDE SEQUENCE [LARGE SCALE GENOMIC DNA]</scope>
    <source>
        <strain evidence="12 13">CGMCC 1.10972</strain>
    </source>
</reference>
<keyword evidence="6 9" id="KW-1133">Transmembrane helix</keyword>
<evidence type="ECO:0000259" key="11">
    <source>
        <dbReference type="Pfam" id="PF01569"/>
    </source>
</evidence>
<dbReference type="Pfam" id="PF00535">
    <property type="entry name" value="Glycos_transf_2"/>
    <property type="match status" value="1"/>
</dbReference>
<feature type="region of interest" description="Disordered" evidence="8">
    <location>
        <begin position="529"/>
        <end position="555"/>
    </location>
</feature>
<dbReference type="SUPFAM" id="SSF48317">
    <property type="entry name" value="Acid phosphatase/Vanadium-dependent haloperoxidase"/>
    <property type="match status" value="1"/>
</dbReference>